<keyword evidence="1" id="KW-0547">Nucleotide-binding</keyword>
<dbReference type="Gene3D" id="3.40.50.300">
    <property type="entry name" value="P-loop containing nucleotide triphosphate hydrolases"/>
    <property type="match status" value="1"/>
</dbReference>
<dbReference type="InterPro" id="IPR006824">
    <property type="entry name" value="DNA_helicase_Baculovir"/>
</dbReference>
<dbReference type="InterPro" id="IPR027417">
    <property type="entry name" value="P-loop_NTPase"/>
</dbReference>
<keyword evidence="1" id="KW-0067">ATP-binding</keyword>
<keyword evidence="1" id="KW-0347">Helicase</keyword>
<dbReference type="EMBL" id="MH124167">
    <property type="protein sequence ID" value="AXU41535.1"/>
    <property type="molecule type" value="Genomic_DNA"/>
</dbReference>
<proteinExistence type="predicted"/>
<dbReference type="Proteomes" id="UP000501969">
    <property type="component" value="Segment"/>
</dbReference>
<dbReference type="GeneID" id="80534042"/>
<reference evidence="1 2" key="1">
    <citation type="submission" date="2018-03" db="EMBL/GenBank/DDBJ databases">
        <title>Complete genome sequence of a second alphabaculovirus from the true armyworm, Mythimna unipuncta.</title>
        <authorList>
            <person name="Harrison R.L."/>
            <person name="Mowery J.D."/>
            <person name="Bauchan G.R."/>
            <person name="Theilmann D.A."/>
            <person name="Erlandson M.A."/>
        </authorList>
    </citation>
    <scope>NUCLEOTIDE SEQUENCE [LARGE SCALE GENOMIC DNA]</scope>
    <source>
        <strain evidence="1 2">KY310</strain>
    </source>
</reference>
<dbReference type="Pfam" id="PF04735">
    <property type="entry name" value="Baculo_helicase"/>
    <property type="match status" value="2"/>
</dbReference>
<organism evidence="1 2">
    <name type="scientific">Mythimna unipuncta nucleopolyhedrovirus</name>
    <dbReference type="NCBI Taxonomy" id="447897"/>
    <lineage>
        <taxon>Viruses</taxon>
        <taxon>Viruses incertae sedis</taxon>
        <taxon>Naldaviricetes</taxon>
        <taxon>Lefavirales</taxon>
        <taxon>Baculoviridae</taxon>
        <taxon>Alphabaculovirus</taxon>
    </lineage>
</organism>
<dbReference type="GO" id="GO:0019079">
    <property type="term" value="P:viral genome replication"/>
    <property type="evidence" value="ECO:0007669"/>
    <property type="project" value="InterPro"/>
</dbReference>
<accession>A0A346TPM5</accession>
<dbReference type="GO" id="GO:0003678">
    <property type="term" value="F:DNA helicase activity"/>
    <property type="evidence" value="ECO:0007669"/>
    <property type="project" value="InterPro"/>
</dbReference>
<dbReference type="KEGG" id="vg:80534042"/>
<keyword evidence="1" id="KW-0378">Hydrolase</keyword>
<evidence type="ECO:0000313" key="2">
    <source>
        <dbReference type="Proteomes" id="UP000501969"/>
    </source>
</evidence>
<dbReference type="RefSeq" id="YP_010796547.1">
    <property type="nucleotide sequence ID" value="NC_076031.1"/>
</dbReference>
<sequence>MTAYPISTDNIFDKILDLCEHNDRDGNVDDLTRLDRILFQNASSREKRCLKSYENFKKLITIMSDDKTEPAQLKHDHSHRSLPNATPATTALVDDIIDFECDIDDYLELSGISLEDNDVQASVIEEFDCENVSQHDWFVHGNYFAMKIRPFVRLEHYDAIKDEFDFENFVVDGDANECRVAGEYVYWPNVAVSYFGWRIFIKFRTGIDIGTFIPIVNNRSLGNVNLFVFQAKYFVSVELMMTLKTPETTLFVNGTSNMQNLTQNDQDELFYVTTTNGSVGVCKIINNLVYSNKDIFEYIVDDIHLESCETNKKYADMFRLDVGSMRTYDSSHHATAVGTSRTSLRPKLSTRRECSDVITASSEHRATIEKCINESVAKIIVAMQEALSRYDIADEFVLCRYFDESEFVNFDYIIMAVWKCVRQESKFEYRETDIKLYIELLCKRIFGHRPALMDMALECCAPYFQLTKPVFKRLCADMRFFCDSSIELAHFYAVHYAISMKQRELGKTDRDLWTYTLDTAVASGIDQNVLCNGYVKKLTVQSTHSIFNGKHYTVVKKDDDLLKITDKTTPYNVSNLKFNSWKYLYLTEHGVFNVIKMTYHDSCPFIVGNCLIKSFVDRKDNDEFASKSLLDYMLKNIKYEVSILKVYHVAKLARDLKVLKKNVAMIMAFNTCADCKTSEKLKLNKLFREIWNMDRHECVMLGVYLNVHKINDLRLNMRCSNCINARSNGSACDCVKDADIDFAAFKVALAYSLFSENSTVIEMAWALLYDKKQYGDTLKCVLTTDERFVKYIDVIQANRSRIVRRLYDRFDRTDFIFDLIDMSSDPNRVEEDMVALPTNLNAMDEVVRDVDALTCQQSMPNFFQDFMLTVNVLKQWRVWWDKLIVARPDDDLFKWLLRFYMRIIMSKVDTSSVSPYFLRMLVHGYLYFRVFTNFNDTNSLLMMHFTASLAIPNDYEKLCIYLNGESNCGKSSFFDLLDTIIVAHKRDSAVYNTTKKETDEMEANKLISQLYVINEMKECNDAFFKNSADSSKSNSVCRKYEGSQKYEANYKLLIVNNKPLCIRDYDKGVRNRFCVVYMKHVFVENLPFSGSVYDHYKNGRYPMEKGYYETLKNPVRIFAAHILKYKRNPRNGYVYYKCLVNNDPIQKHNLMCLDLNNHPFSALVYILKIKPQPGAYIEECRVDAMISEALPHLEKFCHPLLKRSYNEHKLGAEFRNVYSKYYRPAEKLYVGLTMARNLKEFNLNIPTFMC</sequence>
<name>A0A346TPM5_9ABAC</name>
<protein>
    <submittedName>
        <fullName evidence="1">Helicase</fullName>
    </submittedName>
</protein>
<evidence type="ECO:0000313" key="1">
    <source>
        <dbReference type="EMBL" id="AXU41535.1"/>
    </source>
</evidence>
<keyword evidence="2" id="KW-1185">Reference proteome</keyword>